<keyword evidence="3" id="KW-1185">Reference proteome</keyword>
<dbReference type="EMBL" id="ML977523">
    <property type="protein sequence ID" value="KAF2123720.1"/>
    <property type="molecule type" value="Genomic_DNA"/>
</dbReference>
<dbReference type="GeneID" id="54413609"/>
<gene>
    <name evidence="2" type="ORF">P153DRAFT_435786</name>
</gene>
<feature type="coiled-coil region" evidence="1">
    <location>
        <begin position="54"/>
        <end position="81"/>
    </location>
</feature>
<evidence type="ECO:0000313" key="2">
    <source>
        <dbReference type="EMBL" id="KAF2123720.1"/>
    </source>
</evidence>
<name>A0A6A5ZVV1_9PLEO</name>
<proteinExistence type="predicted"/>
<keyword evidence="1" id="KW-0175">Coiled coil</keyword>
<reference evidence="2" key="1">
    <citation type="journal article" date="2020" name="Stud. Mycol.">
        <title>101 Dothideomycetes genomes: a test case for predicting lifestyles and emergence of pathogens.</title>
        <authorList>
            <person name="Haridas S."/>
            <person name="Albert R."/>
            <person name="Binder M."/>
            <person name="Bloem J."/>
            <person name="Labutti K."/>
            <person name="Salamov A."/>
            <person name="Andreopoulos B."/>
            <person name="Baker S."/>
            <person name="Barry K."/>
            <person name="Bills G."/>
            <person name="Bluhm B."/>
            <person name="Cannon C."/>
            <person name="Castanera R."/>
            <person name="Culley D."/>
            <person name="Daum C."/>
            <person name="Ezra D."/>
            <person name="Gonzalez J."/>
            <person name="Henrissat B."/>
            <person name="Kuo A."/>
            <person name="Liang C."/>
            <person name="Lipzen A."/>
            <person name="Lutzoni F."/>
            <person name="Magnuson J."/>
            <person name="Mondo S."/>
            <person name="Nolan M."/>
            <person name="Ohm R."/>
            <person name="Pangilinan J."/>
            <person name="Park H.-J."/>
            <person name="Ramirez L."/>
            <person name="Alfaro M."/>
            <person name="Sun H."/>
            <person name="Tritt A."/>
            <person name="Yoshinaga Y."/>
            <person name="Zwiers L.-H."/>
            <person name="Turgeon B."/>
            <person name="Goodwin S."/>
            <person name="Spatafora J."/>
            <person name="Crous P."/>
            <person name="Grigoriev I."/>
        </authorList>
    </citation>
    <scope>NUCLEOTIDE SEQUENCE</scope>
    <source>
        <strain evidence="2">CBS 119687</strain>
    </source>
</reference>
<evidence type="ECO:0000313" key="3">
    <source>
        <dbReference type="Proteomes" id="UP000799771"/>
    </source>
</evidence>
<dbReference type="Proteomes" id="UP000799771">
    <property type="component" value="Unassembled WGS sequence"/>
</dbReference>
<sequence>MTTASMPAHSPAAILEHVREGEKQTFDQCYALNAQLIDALEGLLDTSNKNHTETEELRQRCAELEFENEQLNINIEQERDVSQGVLSWIKTNLNSDTFIKDARLESLTAHADPDTQTALNRITEMVTDDKAKSAQDIGTFLEALFQYHINLNKRYDEIKAHNAELAMGTEVRPLAVALKRACIVLQGAMKFIWDYVTECQHALENPNAVENARIDLQTQVVSVTAGYARVRFIIDRLWPKNMGNVPYNLAYYHRPGNSTLAPWFNELMSSVKNEIDQNPEIFDEWVKDIAKGTEVYMEMYQNTDFGILRQCAMCASR</sequence>
<dbReference type="AlphaFoldDB" id="A0A6A5ZVV1"/>
<dbReference type="RefSeq" id="XP_033518114.1">
    <property type="nucleotide sequence ID" value="XM_033673177.1"/>
</dbReference>
<organism evidence="2 3">
    <name type="scientific">Dothidotthia symphoricarpi CBS 119687</name>
    <dbReference type="NCBI Taxonomy" id="1392245"/>
    <lineage>
        <taxon>Eukaryota</taxon>
        <taxon>Fungi</taxon>
        <taxon>Dikarya</taxon>
        <taxon>Ascomycota</taxon>
        <taxon>Pezizomycotina</taxon>
        <taxon>Dothideomycetes</taxon>
        <taxon>Pleosporomycetidae</taxon>
        <taxon>Pleosporales</taxon>
        <taxon>Dothidotthiaceae</taxon>
        <taxon>Dothidotthia</taxon>
    </lineage>
</organism>
<accession>A0A6A5ZVV1</accession>
<evidence type="ECO:0000256" key="1">
    <source>
        <dbReference type="SAM" id="Coils"/>
    </source>
</evidence>
<protein>
    <submittedName>
        <fullName evidence="2">Uncharacterized protein</fullName>
    </submittedName>
</protein>